<dbReference type="Gene3D" id="2.10.110.10">
    <property type="entry name" value="Cysteine Rich Protein"/>
    <property type="match status" value="2"/>
</dbReference>
<evidence type="ECO:0000256" key="4">
    <source>
        <dbReference type="ARBA" id="ARBA00022737"/>
    </source>
</evidence>
<evidence type="ECO:0000256" key="10">
    <source>
        <dbReference type="ARBA" id="ARBA00072537"/>
    </source>
</evidence>
<evidence type="ECO:0000259" key="13">
    <source>
        <dbReference type="PROSITE" id="PS50023"/>
    </source>
</evidence>
<protein>
    <recommendedName>
        <fullName evidence="10">Cysteine-rich protein 1</fullName>
    </recommendedName>
</protein>
<evidence type="ECO:0000256" key="8">
    <source>
        <dbReference type="ARBA" id="ARBA00023242"/>
    </source>
</evidence>
<comment type="function">
    <text evidence="9">Seems to have a role in zinc absorption and may function as an intracellular zinc transport protein.</text>
</comment>
<dbReference type="EMBL" id="CAJNOE010000214">
    <property type="protein sequence ID" value="CAF1054841.1"/>
    <property type="molecule type" value="Genomic_DNA"/>
</dbReference>
<feature type="domain" description="LIM zinc-binding" evidence="13">
    <location>
        <begin position="235"/>
        <end position="295"/>
    </location>
</feature>
<dbReference type="Proteomes" id="UP000663860">
    <property type="component" value="Unassembled WGS sequence"/>
</dbReference>
<reference evidence="14" key="1">
    <citation type="submission" date="2021-02" db="EMBL/GenBank/DDBJ databases">
        <authorList>
            <person name="Nowell W R."/>
        </authorList>
    </citation>
    <scope>NUCLEOTIDE SEQUENCE</scope>
</reference>
<feature type="region of interest" description="Disordered" evidence="12">
    <location>
        <begin position="135"/>
        <end position="192"/>
    </location>
</feature>
<keyword evidence="4" id="KW-0677">Repeat</keyword>
<dbReference type="CDD" id="cd09326">
    <property type="entry name" value="LIM_CRP_like"/>
    <property type="match status" value="2"/>
</dbReference>
<dbReference type="Pfam" id="PF00412">
    <property type="entry name" value="LIM"/>
    <property type="match status" value="2"/>
</dbReference>
<keyword evidence="3 11" id="KW-0479">Metal-binding</keyword>
<keyword evidence="2" id="KW-0488">Methylation</keyword>
<sequence>MRRTSSSTSARFSRTFDRLMNQFPDSIQASTLLSDMAANKGGYQSSTWDEQSAYKPTQWRSTVSAPSCALCNKAVFPAEEVIGAGQKYHKLCLKCFSCNTLLNSGNVNEHDKKIYCIACYRRQFGPHGIGRGLGTTLSQSLDTPPTSPSFNRMRIDLNTEINDVDGHRYQRKTSTGSSPSRTSSDDDSRHSNSLMNSVTYIGGVTTRQTIPTMPHPSSLNLTNGSSFRMKSMPGNICPRCSKTVYSAEEVKAAGKSFHKRCYTCANCKKSINAARYCEHEGELYDNNCYQRLFGPKGVGYGIGSGTLSTAN</sequence>
<evidence type="ECO:0000256" key="6">
    <source>
        <dbReference type="ARBA" id="ARBA00022990"/>
    </source>
</evidence>
<evidence type="ECO:0000256" key="7">
    <source>
        <dbReference type="ARBA" id="ARBA00023038"/>
    </source>
</evidence>
<feature type="compositionally biased region" description="Polar residues" evidence="12">
    <location>
        <begin position="135"/>
        <end position="150"/>
    </location>
</feature>
<dbReference type="SMART" id="SM00132">
    <property type="entry name" value="LIM"/>
    <property type="match status" value="2"/>
</dbReference>
<evidence type="ECO:0000256" key="5">
    <source>
        <dbReference type="ARBA" id="ARBA00022833"/>
    </source>
</evidence>
<keyword evidence="5 11" id="KW-0862">Zinc</keyword>
<dbReference type="GO" id="GO:0005737">
    <property type="term" value="C:cytoplasm"/>
    <property type="evidence" value="ECO:0007669"/>
    <property type="project" value="TreeGrafter"/>
</dbReference>
<dbReference type="FunFam" id="2.10.110.10:FF:000001">
    <property type="entry name" value="Cysteine and glycine-rich protein 1"/>
    <property type="match status" value="1"/>
</dbReference>
<keyword evidence="6" id="KW-0007">Acetylation</keyword>
<evidence type="ECO:0000256" key="12">
    <source>
        <dbReference type="SAM" id="MobiDB-lite"/>
    </source>
</evidence>
<organism evidence="14">
    <name type="scientific">Adineta steineri</name>
    <dbReference type="NCBI Taxonomy" id="433720"/>
    <lineage>
        <taxon>Eukaryota</taxon>
        <taxon>Metazoa</taxon>
        <taxon>Spiralia</taxon>
        <taxon>Gnathifera</taxon>
        <taxon>Rotifera</taxon>
        <taxon>Eurotatoria</taxon>
        <taxon>Bdelloidea</taxon>
        <taxon>Adinetida</taxon>
        <taxon>Adinetidae</taxon>
        <taxon>Adineta</taxon>
    </lineage>
</organism>
<keyword evidence="7 11" id="KW-0440">LIM domain</keyword>
<dbReference type="PROSITE" id="PS50023">
    <property type="entry name" value="LIM_DOMAIN_2"/>
    <property type="match status" value="2"/>
</dbReference>
<feature type="domain" description="LIM zinc-binding" evidence="13">
    <location>
        <begin position="66"/>
        <end position="126"/>
    </location>
</feature>
<dbReference type="GO" id="GO:0030036">
    <property type="term" value="P:actin cytoskeleton organization"/>
    <property type="evidence" value="ECO:0007669"/>
    <property type="project" value="TreeGrafter"/>
</dbReference>
<dbReference type="GO" id="GO:0005634">
    <property type="term" value="C:nucleus"/>
    <property type="evidence" value="ECO:0007669"/>
    <property type="project" value="UniProtKB-SubCell"/>
</dbReference>
<name>A0A814KRE0_9BILA</name>
<dbReference type="SUPFAM" id="SSF57716">
    <property type="entry name" value="Glucocorticoid receptor-like (DNA-binding domain)"/>
    <property type="match status" value="4"/>
</dbReference>
<dbReference type="GO" id="GO:0046872">
    <property type="term" value="F:metal ion binding"/>
    <property type="evidence" value="ECO:0007669"/>
    <property type="project" value="UniProtKB-KW"/>
</dbReference>
<dbReference type="InterPro" id="IPR001781">
    <property type="entry name" value="Znf_LIM"/>
</dbReference>
<evidence type="ECO:0000256" key="3">
    <source>
        <dbReference type="ARBA" id="ARBA00022723"/>
    </source>
</evidence>
<accession>A0A814KRE0</accession>
<evidence type="ECO:0000313" key="14">
    <source>
        <dbReference type="EMBL" id="CAF1054841.1"/>
    </source>
</evidence>
<evidence type="ECO:0000256" key="9">
    <source>
        <dbReference type="ARBA" id="ARBA00055254"/>
    </source>
</evidence>
<comment type="subcellular location">
    <subcellularLocation>
        <location evidence="1">Nucleus</location>
    </subcellularLocation>
</comment>
<dbReference type="PROSITE" id="PS00478">
    <property type="entry name" value="LIM_DOMAIN_1"/>
    <property type="match status" value="2"/>
</dbReference>
<dbReference type="AlphaFoldDB" id="A0A814KRE0"/>
<dbReference type="FunFam" id="2.10.110.10:FF:000054">
    <property type="entry name" value="Cysteine-rich protein 1"/>
    <property type="match status" value="1"/>
</dbReference>
<dbReference type="PANTHER" id="PTHR24215">
    <property type="entry name" value="RHO-GTPASE-ACTIVATING PROTEIN LRG1"/>
    <property type="match status" value="1"/>
</dbReference>
<evidence type="ECO:0000256" key="11">
    <source>
        <dbReference type="PROSITE-ProRule" id="PRU00125"/>
    </source>
</evidence>
<dbReference type="PANTHER" id="PTHR24215:SF35">
    <property type="entry name" value="MUSCLE LIM PROTEIN MLP84B"/>
    <property type="match status" value="1"/>
</dbReference>
<proteinExistence type="predicted"/>
<gene>
    <name evidence="14" type="ORF">IZO911_LOCUS20537</name>
</gene>
<feature type="compositionally biased region" description="Low complexity" evidence="12">
    <location>
        <begin position="172"/>
        <end position="182"/>
    </location>
</feature>
<comment type="caution">
    <text evidence="14">The sequence shown here is derived from an EMBL/GenBank/DDBJ whole genome shotgun (WGS) entry which is preliminary data.</text>
</comment>
<evidence type="ECO:0000256" key="2">
    <source>
        <dbReference type="ARBA" id="ARBA00022481"/>
    </source>
</evidence>
<keyword evidence="8" id="KW-0539">Nucleus</keyword>
<evidence type="ECO:0000256" key="1">
    <source>
        <dbReference type="ARBA" id="ARBA00004123"/>
    </source>
</evidence>